<feature type="region of interest" description="Disordered" evidence="1">
    <location>
        <begin position="137"/>
        <end position="165"/>
    </location>
</feature>
<organism evidence="2 3">
    <name type="scientific">Sus scrofa</name>
    <name type="common">Pig</name>
    <dbReference type="NCBI Taxonomy" id="9823"/>
    <lineage>
        <taxon>Eukaryota</taxon>
        <taxon>Metazoa</taxon>
        <taxon>Chordata</taxon>
        <taxon>Craniata</taxon>
        <taxon>Vertebrata</taxon>
        <taxon>Euteleostomi</taxon>
        <taxon>Mammalia</taxon>
        <taxon>Eutheria</taxon>
        <taxon>Laurasiatheria</taxon>
        <taxon>Artiodactyla</taxon>
        <taxon>Suina</taxon>
        <taxon>Suidae</taxon>
        <taxon>Sus</taxon>
    </lineage>
</organism>
<sequence>GHCPHYIASMFLGEGPGCGCGYRLEEHGCRQGWGPGTGLRHAMGSGLGPGLGCGWQCSQGHGPGQDCAQGAQGGGAGSRTGPGVGCAQGRGVGCRTGPGVGCAQGRGVGSGTGPGVGCAQGRGVGCWGPLTFGEKMTEKGPQGALQMPPELGEAGEGRVREQGEP</sequence>
<evidence type="ECO:0000256" key="1">
    <source>
        <dbReference type="SAM" id="MobiDB-lite"/>
    </source>
</evidence>
<accession>A0A8D1IQZ7</accession>
<dbReference type="Ensembl" id="ENSSSCT00045052814.1">
    <property type="protein sequence ID" value="ENSSSCP00045036732.1"/>
    <property type="gene ID" value="ENSSSCG00045030962.1"/>
</dbReference>
<evidence type="ECO:0000313" key="2">
    <source>
        <dbReference type="Ensembl" id="ENSSSCP00045036732.1"/>
    </source>
</evidence>
<evidence type="ECO:0000313" key="3">
    <source>
        <dbReference type="Proteomes" id="UP000694728"/>
    </source>
</evidence>
<name>A0A8D1IQZ7_PIG</name>
<dbReference type="AlphaFoldDB" id="A0A8D1IQZ7"/>
<reference evidence="2" key="1">
    <citation type="submission" date="2025-08" db="UniProtKB">
        <authorList>
            <consortium name="Ensembl"/>
        </authorList>
    </citation>
    <scope>IDENTIFICATION</scope>
</reference>
<proteinExistence type="predicted"/>
<protein>
    <submittedName>
        <fullName evidence="2">Uncharacterized protein</fullName>
    </submittedName>
</protein>
<dbReference type="Proteomes" id="UP000694728">
    <property type="component" value="Unplaced"/>
</dbReference>
<feature type="compositionally biased region" description="Basic and acidic residues" evidence="1">
    <location>
        <begin position="155"/>
        <end position="165"/>
    </location>
</feature>